<protein>
    <submittedName>
        <fullName evidence="1">Uncharacterized protein</fullName>
    </submittedName>
</protein>
<organism evidence="1">
    <name type="scientific">marine sediment metagenome</name>
    <dbReference type="NCBI Taxonomy" id="412755"/>
    <lineage>
        <taxon>unclassified sequences</taxon>
        <taxon>metagenomes</taxon>
        <taxon>ecological metagenomes</taxon>
    </lineage>
</organism>
<comment type="caution">
    <text evidence="1">The sequence shown here is derived from an EMBL/GenBank/DDBJ whole genome shotgun (WGS) entry which is preliminary data.</text>
</comment>
<sequence>MPNKKYDFYKILAEYNKLNGTKYFISPKITAPRITYFETDIFSVTYSQKGYSLSRKKSLYDFTYYHIKPSRESLSRCIANMIRAKEDAKLTTELKILPSNKIRYAYLRTNYFSGGGILGGSCMRSKENQKSLNFYIKNNVRIVVITDNNNKIHARALLWGDVKSTEHKDTFTFTYLDRVYARSDSFITQFYDLAKKNKWKHYASTSAGKARGSHYIDNINLKGICHLPYTDTFRYLYYKDSLIGASTSSAITKRVKDKDFCITLTHTTEGGYVPALDPDRVQEVLTHNHISKKDAVRVKRYNGYVLKKNIVNINGDYYSKYDKALVESKIDGFLLKENSVNEYFSNELIDKTKAVYSEKHKGYIHKTNVVNIKDEIYHTKDSDIICFNGKWYHISECFINYNREAVNRELTKRPLLSDIDLPDSYIRSQTIIQSVAPGAVVTREGNLIPKEHAVIAYNLIHNSFANNLEYQEVYRTNGVGLIKLITGELIVDSSNNRQYIKRFNGKWYIKQEFEAPNKKQLQFSFMGK</sequence>
<accession>A0A0F9TDU8</accession>
<dbReference type="EMBL" id="LAZR01000350">
    <property type="protein sequence ID" value="KKN73092.1"/>
    <property type="molecule type" value="Genomic_DNA"/>
</dbReference>
<proteinExistence type="predicted"/>
<gene>
    <name evidence="1" type="ORF">LCGC14_0404010</name>
</gene>
<evidence type="ECO:0000313" key="1">
    <source>
        <dbReference type="EMBL" id="KKN73092.1"/>
    </source>
</evidence>
<reference evidence="1" key="1">
    <citation type="journal article" date="2015" name="Nature">
        <title>Complex archaea that bridge the gap between prokaryotes and eukaryotes.</title>
        <authorList>
            <person name="Spang A."/>
            <person name="Saw J.H."/>
            <person name="Jorgensen S.L."/>
            <person name="Zaremba-Niedzwiedzka K."/>
            <person name="Martijn J."/>
            <person name="Lind A.E."/>
            <person name="van Eijk R."/>
            <person name="Schleper C."/>
            <person name="Guy L."/>
            <person name="Ettema T.J."/>
        </authorList>
    </citation>
    <scope>NUCLEOTIDE SEQUENCE</scope>
</reference>
<name>A0A0F9TDU8_9ZZZZ</name>
<dbReference type="AlphaFoldDB" id="A0A0F9TDU8"/>